<evidence type="ECO:0000313" key="2">
    <source>
        <dbReference type="EMBL" id="MEB8342681.1"/>
    </source>
</evidence>
<dbReference type="Proteomes" id="UP001354931">
    <property type="component" value="Unassembled WGS sequence"/>
</dbReference>
<reference evidence="2 3" key="1">
    <citation type="submission" date="2022-10" db="EMBL/GenBank/DDBJ databases">
        <authorList>
            <person name="Xie J."/>
            <person name="Shen N."/>
        </authorList>
    </citation>
    <scope>NUCLEOTIDE SEQUENCE [LARGE SCALE GENOMIC DNA]</scope>
    <source>
        <strain evidence="2 3">YIM65594</strain>
    </source>
</reference>
<accession>A0ABU6FF65</accession>
<protein>
    <submittedName>
        <fullName evidence="2">Uncharacterized protein</fullName>
    </submittedName>
</protein>
<name>A0ABU6FF65_9ACTN</name>
<keyword evidence="1" id="KW-0472">Membrane</keyword>
<sequence length="214" mass="23645">MHGAAADGTQTAQLAAQLPLAKCAFDDPATRDAWTRTRRTVRVRLTLWTVFWVGSFIVLSLLDGFGVIGLSDVHFKARWGGDGGTLLGLVGAVPFLVYLCQLYLYVVSLRSLKRIRRVLERRPWRLVSAVRKQHQVTDPSGVPVRLRIGAEGARNEWSHVMSASGVPRKRRWPEAMEHGAWHAGDNWGPGVLALPGGENLMEVRKRHVAGAARA</sequence>
<proteinExistence type="predicted"/>
<keyword evidence="1" id="KW-1133">Transmembrane helix</keyword>
<comment type="caution">
    <text evidence="2">The sequence shown here is derived from an EMBL/GenBank/DDBJ whole genome shotgun (WGS) entry which is preliminary data.</text>
</comment>
<keyword evidence="1" id="KW-0812">Transmembrane</keyword>
<keyword evidence="3" id="KW-1185">Reference proteome</keyword>
<feature type="transmembrane region" description="Helical" evidence="1">
    <location>
        <begin position="86"/>
        <end position="107"/>
    </location>
</feature>
<evidence type="ECO:0000313" key="3">
    <source>
        <dbReference type="Proteomes" id="UP001354931"/>
    </source>
</evidence>
<evidence type="ECO:0000256" key="1">
    <source>
        <dbReference type="SAM" id="Phobius"/>
    </source>
</evidence>
<dbReference type="EMBL" id="JAOZYC010000169">
    <property type="protein sequence ID" value="MEB8342681.1"/>
    <property type="molecule type" value="Genomic_DNA"/>
</dbReference>
<dbReference type="RefSeq" id="WP_326022241.1">
    <property type="nucleotide sequence ID" value="NZ_JAOZYC010000169.1"/>
</dbReference>
<feature type="transmembrane region" description="Helical" evidence="1">
    <location>
        <begin position="45"/>
        <end position="66"/>
    </location>
</feature>
<gene>
    <name evidence="2" type="ORF">OKJ99_34820</name>
</gene>
<organism evidence="2 3">
    <name type="scientific">Streptomyces endophyticus</name>
    <dbReference type="NCBI Taxonomy" id="714166"/>
    <lineage>
        <taxon>Bacteria</taxon>
        <taxon>Bacillati</taxon>
        <taxon>Actinomycetota</taxon>
        <taxon>Actinomycetes</taxon>
        <taxon>Kitasatosporales</taxon>
        <taxon>Streptomycetaceae</taxon>
        <taxon>Streptomyces</taxon>
    </lineage>
</organism>